<gene>
    <name evidence="9" type="ORF">CMQ_663</name>
</gene>
<feature type="region of interest" description="Disordered" evidence="7">
    <location>
        <begin position="970"/>
        <end position="1018"/>
    </location>
</feature>
<proteinExistence type="predicted"/>
<dbReference type="GO" id="GO:0005634">
    <property type="term" value="C:nucleus"/>
    <property type="evidence" value="ECO:0007669"/>
    <property type="project" value="UniProtKB-SubCell"/>
</dbReference>
<feature type="compositionally biased region" description="Basic and acidic residues" evidence="7">
    <location>
        <begin position="1235"/>
        <end position="1277"/>
    </location>
</feature>
<keyword evidence="4" id="KW-0805">Transcription regulation</keyword>
<feature type="compositionally biased region" description="Basic and acidic residues" evidence="7">
    <location>
        <begin position="1082"/>
        <end position="1093"/>
    </location>
</feature>
<feature type="compositionally biased region" description="Polar residues" evidence="7">
    <location>
        <begin position="1547"/>
        <end position="1557"/>
    </location>
</feature>
<feature type="compositionally biased region" description="Polar residues" evidence="7">
    <location>
        <begin position="425"/>
        <end position="435"/>
    </location>
</feature>
<organism evidence="10">
    <name type="scientific">Grosmannia clavigera (strain kw1407 / UAMH 11150)</name>
    <name type="common">Blue stain fungus</name>
    <name type="synonym">Graphiocladiella clavigera</name>
    <dbReference type="NCBI Taxonomy" id="655863"/>
    <lineage>
        <taxon>Eukaryota</taxon>
        <taxon>Fungi</taxon>
        <taxon>Dikarya</taxon>
        <taxon>Ascomycota</taxon>
        <taxon>Pezizomycotina</taxon>
        <taxon>Sordariomycetes</taxon>
        <taxon>Sordariomycetidae</taxon>
        <taxon>Ophiostomatales</taxon>
        <taxon>Ophiostomataceae</taxon>
        <taxon>Leptographium</taxon>
    </lineage>
</organism>
<keyword evidence="5" id="KW-0804">Transcription</keyword>
<keyword evidence="6" id="KW-0539">Nucleus</keyword>
<dbReference type="Gene3D" id="2.130.10.10">
    <property type="entry name" value="YVTN repeat-like/Quinoprotein amine dehydrogenase"/>
    <property type="match status" value="1"/>
</dbReference>
<dbReference type="PANTHER" id="PTHR15528">
    <property type="entry name" value="PEROXISOME PROLIFERATOR ACTIVATED RECEPTOR GAMMA COACTIVATOR 1 PGC-1 -RELATED"/>
    <property type="match status" value="1"/>
</dbReference>
<evidence type="ECO:0000256" key="4">
    <source>
        <dbReference type="ARBA" id="ARBA00023015"/>
    </source>
</evidence>
<feature type="compositionally biased region" description="Polar residues" evidence="7">
    <location>
        <begin position="1444"/>
        <end position="1472"/>
    </location>
</feature>
<dbReference type="Pfam" id="PF23774">
    <property type="entry name" value="TPR_GEMI5"/>
    <property type="match status" value="1"/>
</dbReference>
<dbReference type="GeneID" id="25980084"/>
<evidence type="ECO:0000256" key="2">
    <source>
        <dbReference type="ARBA" id="ARBA00022553"/>
    </source>
</evidence>
<feature type="compositionally biased region" description="Basic and acidic residues" evidence="7">
    <location>
        <begin position="1365"/>
        <end position="1384"/>
    </location>
</feature>
<feature type="compositionally biased region" description="Low complexity" evidence="7">
    <location>
        <begin position="996"/>
        <end position="1006"/>
    </location>
</feature>
<dbReference type="InterPro" id="IPR015943">
    <property type="entry name" value="WD40/YVTN_repeat-like_dom_sf"/>
</dbReference>
<reference evidence="9 10" key="1">
    <citation type="journal article" date="2011" name="Proc. Natl. Acad. Sci. U.S.A.">
        <title>Genome and transcriptome analyses of the mountain pine beetle-fungal symbiont Grosmannia clavigera, a lodgepole pine pathogen.</title>
        <authorList>
            <person name="DiGuistini S."/>
            <person name="Wang Y."/>
            <person name="Liao N.Y."/>
            <person name="Taylor G."/>
            <person name="Tanguay P."/>
            <person name="Feau N."/>
            <person name="Henrissat B."/>
            <person name="Chan S.K."/>
            <person name="Hesse-Orce U."/>
            <person name="Alamouti S.M."/>
            <person name="Tsui C.K.M."/>
            <person name="Docking R.T."/>
            <person name="Levasseur A."/>
            <person name="Haridas S."/>
            <person name="Robertson G."/>
            <person name="Birol I."/>
            <person name="Holt R.A."/>
            <person name="Marra M.A."/>
            <person name="Hamelin R.C."/>
            <person name="Hirst M."/>
            <person name="Jones S.J.M."/>
            <person name="Bohlmann J."/>
            <person name="Breuil C."/>
        </authorList>
    </citation>
    <scope>NUCLEOTIDE SEQUENCE [LARGE SCALE GENOMIC DNA]</scope>
    <source>
        <strain evidence="10">kw1407 / UAMH 11150</strain>
    </source>
</reference>
<evidence type="ECO:0000256" key="5">
    <source>
        <dbReference type="ARBA" id="ARBA00023163"/>
    </source>
</evidence>
<dbReference type="STRING" id="655863.F0XDE5"/>
<evidence type="ECO:0000259" key="8">
    <source>
        <dbReference type="Pfam" id="PF23774"/>
    </source>
</evidence>
<dbReference type="InParanoid" id="F0XDE5"/>
<dbReference type="HOGENOM" id="CLU_000799_1_1_1"/>
<dbReference type="eggNOG" id="ENOG502QVI0">
    <property type="taxonomic scope" value="Eukaryota"/>
</dbReference>
<feature type="region of interest" description="Disordered" evidence="7">
    <location>
        <begin position="453"/>
        <end position="503"/>
    </location>
</feature>
<dbReference type="InterPro" id="IPR056421">
    <property type="entry name" value="TPR_GEMI5"/>
</dbReference>
<feature type="compositionally biased region" description="Low complexity" evidence="7">
    <location>
        <begin position="465"/>
        <end position="483"/>
    </location>
</feature>
<evidence type="ECO:0000256" key="7">
    <source>
        <dbReference type="SAM" id="MobiDB-lite"/>
    </source>
</evidence>
<feature type="region of interest" description="Disordered" evidence="7">
    <location>
        <begin position="1668"/>
        <end position="1765"/>
    </location>
</feature>
<evidence type="ECO:0000256" key="3">
    <source>
        <dbReference type="ARBA" id="ARBA00022884"/>
    </source>
</evidence>
<feature type="compositionally biased region" description="Pro residues" evidence="7">
    <location>
        <begin position="1680"/>
        <end position="1690"/>
    </location>
</feature>
<feature type="compositionally biased region" description="Polar residues" evidence="7">
    <location>
        <begin position="1067"/>
        <end position="1081"/>
    </location>
</feature>
<feature type="region of interest" description="Disordered" evidence="7">
    <location>
        <begin position="812"/>
        <end position="835"/>
    </location>
</feature>
<feature type="compositionally biased region" description="Low complexity" evidence="7">
    <location>
        <begin position="1161"/>
        <end position="1184"/>
    </location>
</feature>
<evidence type="ECO:0000313" key="10">
    <source>
        <dbReference type="Proteomes" id="UP000007796"/>
    </source>
</evidence>
<dbReference type="FunFam" id="2.130.10.10:FF:000577">
    <property type="entry name" value="WD domain G-beta repeat protein"/>
    <property type="match status" value="1"/>
</dbReference>
<dbReference type="InterPro" id="IPR001680">
    <property type="entry name" value="WD40_rpt"/>
</dbReference>
<feature type="region of interest" description="Disordered" evidence="7">
    <location>
        <begin position="1489"/>
        <end position="1575"/>
    </location>
</feature>
<evidence type="ECO:0000256" key="6">
    <source>
        <dbReference type="ARBA" id="ARBA00023242"/>
    </source>
</evidence>
<dbReference type="RefSeq" id="XP_014173217.1">
    <property type="nucleotide sequence ID" value="XM_014317742.1"/>
</dbReference>
<feature type="compositionally biased region" description="Polar residues" evidence="7">
    <location>
        <begin position="812"/>
        <end position="821"/>
    </location>
</feature>
<feature type="compositionally biased region" description="Polar residues" evidence="7">
    <location>
        <begin position="1732"/>
        <end position="1743"/>
    </location>
</feature>
<keyword evidence="3" id="KW-0694">RNA-binding</keyword>
<dbReference type="EMBL" id="GL629765">
    <property type="protein sequence ID" value="EFX03735.1"/>
    <property type="molecule type" value="Genomic_DNA"/>
</dbReference>
<dbReference type="Proteomes" id="UP000007796">
    <property type="component" value="Unassembled WGS sequence"/>
</dbReference>
<comment type="subcellular location">
    <subcellularLocation>
        <location evidence="1">Nucleus</location>
    </subcellularLocation>
</comment>
<dbReference type="PANTHER" id="PTHR15528:SF11">
    <property type="entry name" value="FI18188P1"/>
    <property type="match status" value="1"/>
</dbReference>
<dbReference type="OrthoDB" id="7326421at2759"/>
<keyword evidence="10" id="KW-1185">Reference proteome</keyword>
<dbReference type="InterPro" id="IPR034605">
    <property type="entry name" value="PGC-1"/>
</dbReference>
<feature type="region of interest" description="Disordered" evidence="7">
    <location>
        <begin position="382"/>
        <end position="435"/>
    </location>
</feature>
<dbReference type="GO" id="GO:0003712">
    <property type="term" value="F:transcription coregulator activity"/>
    <property type="evidence" value="ECO:0007669"/>
    <property type="project" value="InterPro"/>
</dbReference>
<protein>
    <submittedName>
        <fullName evidence="9">WD g-beta repeat protein</fullName>
    </submittedName>
</protein>
<sequence>MVRHFEPCASTAGMFLYAQGNSIVCCHHDTLTIERRFSGHADEVQLLSVDNMSERGAGRLVVSYDASQNAIVWDIMSGTEVARFASFSNLTAVSWMRNGTVAFGNDSGTIILFEPETSEHISFRTIHQIAVTALAPATDCRTFAIGYQNGSLLVCNLQPRFTILHNLSTSRGPSPIVGLAWHASSSRQRSDMLAVQTYDGDLRVWSVAKAHQSADPAKVVRILRRTENFAPGANWMGWSKNGRIIQFSEGETLSWDVRTKHVTYDSIPTLENVRGLSVYGPGASLFTLGANNTVQQYDLNAPSVLVADVQHPANLLPPSPPVSIEEQDKVAAAAAAADASSSEAAASTSAANTSESEISIHLDGGVSESDEDHMSPFTRMMHSSQAVDVDSEITRTASRTSSRSQISSQSSRSGHSSRTPGRYQESVSNVSRGQSENTYLSVGSSLKSVAFQGYPQQQQHHRQRQSVSYSVTTGTSSALSATSNRGGMARPSRLRNEIPRSPDDAKVHDLFKFTRSRLSDVPYRMPPNISNSRLTNDDLRCQMLTTVFGWPRDIEDLVRDELSRHPAGSANRILLAKWLGDMDADIMSTSSETMTSSDWMLLALSGIGGQASQHKLGRAYTQRLLESGDLHAAATIMIGMGDFNDAIEIYGSHHKYMEALIVACLFYPSVWERQSHLVKKWGEWAIKNGQKELAIRCFACTEKESTEPWTSPSAAQMNFPSIQATLPEVLSPPLSPPSVMRGPQRSIAKSSALRLITNFGEDNAAKARFFSGQEDDGATPIAAGVTPIMDSAISPAAGSNNGVTTAFLRPSQRSTFNTPNSARPGGGGFSRQRLPSIGEAPADALLTRDLLKGVTAELEPPTRPVEGVEKLHARSVSPKAMASDDLHLDNASSGANYMVGMMLQRASTSSPLCSRKEQPPPSPSPASLVMLMEGRTSRNGPRNRIPHGVDLQIDPKNGAAVAAAAAAAAAAATSPEQSITSSSRYRWPTRRRGPASVSSSITSNSSATHGARSYRLRNGEALNTGRTLDDYINSLEAAKSRARPSSKERQRQRSREASRRRRPSASTGTDTSGAPTPTPSTHGREIPAADDRSWSGSRGYAGSKNSGKRSPSSPVPMSPEDLLNLGAPRMFGRDEQPATGAGVEIAGLTLTKSATPVQHVSRPSSKSRPTSRTSSRGRTAGSRAKSPERKPLALTLDVGRGRLNNRSGSAVRSPSSPLPFSSNAAAYYNSEDDDDYKKAVDEQEKFRSRDRANSNRERSSSRSRREASPGSLRARDRSRSRRRPTPTADAAVAATGTSTPAPPASRKERGLPGPPPAPSAIAVAAGIGIGIDRGHTPNLSEDSGRRRASSSASNKGSMGDLKQLSMDERALRKAAAARELEERRKSLVRRPLVPPVMHPDMLSPASGVFLQQQQQQQQQQPRVPEMFELNMPDRFMAPMDLPMRSQSTDPSAQQSKTTTRTSTYSMYASRGQNIGLPATPKAMRLVRESGAGGVPSVPPIPTNYTYQRSPPASEHNSPKESAPKRAETADNTPVPTPAPAKEETLTLLPSTVYQPPSRSAIPRSMSAPPVELSSPRKMGRVPELVITKSAHDEKALHGRRPSLDDAIPLPERPPMLKELAHLAMPPPPPPAPLPFGVSQNPHVVYGGNTSGTIEVVMDDGEVRPIFTMSPPPQTHHSGSIPPPPPAPPMAPEGMEGSGTQSRNGHRRGRSSTDNSIAGRFSRATDRMRSGSRGRNNLSAASRTKSPEAGFAPYESIHNPASSRQPEMAYVPYESVLPPPNYVIRNSPPQSQQQYRTGLHQSEMI</sequence>
<feature type="compositionally biased region" description="Low complexity" evidence="7">
    <location>
        <begin position="1285"/>
        <end position="1299"/>
    </location>
</feature>
<feature type="compositionally biased region" description="Polar residues" evidence="7">
    <location>
        <begin position="1786"/>
        <end position="1804"/>
    </location>
</feature>
<keyword evidence="2" id="KW-0597">Phosphoprotein</keyword>
<feature type="compositionally biased region" description="Basic and acidic residues" evidence="7">
    <location>
        <begin position="494"/>
        <end position="503"/>
    </location>
</feature>
<dbReference type="SUPFAM" id="SSF50978">
    <property type="entry name" value="WD40 repeat-like"/>
    <property type="match status" value="1"/>
</dbReference>
<dbReference type="GO" id="GO:0003723">
    <property type="term" value="F:RNA binding"/>
    <property type="evidence" value="ECO:0007669"/>
    <property type="project" value="UniProtKB-KW"/>
</dbReference>
<feature type="domain" description="Gem-associated protein 5 TPR" evidence="8">
    <location>
        <begin position="548"/>
        <end position="700"/>
    </location>
</feature>
<feature type="compositionally biased region" description="Basic and acidic residues" evidence="7">
    <location>
        <begin position="1516"/>
        <end position="1528"/>
    </location>
</feature>
<evidence type="ECO:0000313" key="9">
    <source>
        <dbReference type="EMBL" id="EFX03735.1"/>
    </source>
</evidence>
<feature type="region of interest" description="Disordered" evidence="7">
    <location>
        <begin position="1036"/>
        <end position="1384"/>
    </location>
</feature>
<accession>F0XDE5</accession>
<feature type="region of interest" description="Disordered" evidence="7">
    <location>
        <begin position="1780"/>
        <end position="1804"/>
    </location>
</feature>
<feature type="compositionally biased region" description="Polar residues" evidence="7">
    <location>
        <begin position="974"/>
        <end position="984"/>
    </location>
</feature>
<feature type="compositionally biased region" description="Low complexity" evidence="7">
    <location>
        <begin position="394"/>
        <end position="419"/>
    </location>
</feature>
<evidence type="ECO:0000256" key="1">
    <source>
        <dbReference type="ARBA" id="ARBA00004123"/>
    </source>
</evidence>
<feature type="compositionally biased region" description="Basic and acidic residues" evidence="7">
    <location>
        <begin position="1045"/>
        <end position="1057"/>
    </location>
</feature>
<dbReference type="InterPro" id="IPR036322">
    <property type="entry name" value="WD40_repeat_dom_sf"/>
</dbReference>
<dbReference type="GO" id="GO:0045944">
    <property type="term" value="P:positive regulation of transcription by RNA polymerase II"/>
    <property type="evidence" value="ECO:0007669"/>
    <property type="project" value="TreeGrafter"/>
</dbReference>
<feature type="compositionally biased region" description="Polar residues" evidence="7">
    <location>
        <begin position="1103"/>
        <end position="1112"/>
    </location>
</feature>
<feature type="region of interest" description="Disordered" evidence="7">
    <location>
        <begin position="908"/>
        <end position="927"/>
    </location>
</feature>
<name>F0XDE5_GROCL</name>
<dbReference type="SMART" id="SM00320">
    <property type="entry name" value="WD40"/>
    <property type="match status" value="5"/>
</dbReference>
<feature type="compositionally biased region" description="Polar residues" evidence="7">
    <location>
        <begin position="1204"/>
        <end position="1224"/>
    </location>
</feature>
<feature type="region of interest" description="Disordered" evidence="7">
    <location>
        <begin position="1441"/>
        <end position="1475"/>
    </location>
</feature>